<name>A0A2S2DCG0_9BURK</name>
<protein>
    <recommendedName>
        <fullName evidence="5">DUF2946 domain-containing protein</fullName>
    </recommendedName>
</protein>
<keyword evidence="4" id="KW-1185">Reference proteome</keyword>
<feature type="compositionally biased region" description="Basic and acidic residues" evidence="1">
    <location>
        <begin position="47"/>
        <end position="65"/>
    </location>
</feature>
<gene>
    <name evidence="3" type="ORF">DIR46_00235</name>
</gene>
<dbReference type="Proteomes" id="UP000245820">
    <property type="component" value="Chromosome"/>
</dbReference>
<dbReference type="RefSeq" id="WP_040778120.1">
    <property type="nucleotide sequence ID" value="NZ_CP029343.1"/>
</dbReference>
<evidence type="ECO:0000256" key="1">
    <source>
        <dbReference type="SAM" id="MobiDB-lite"/>
    </source>
</evidence>
<evidence type="ECO:0000313" key="4">
    <source>
        <dbReference type="Proteomes" id="UP000245820"/>
    </source>
</evidence>
<dbReference type="AlphaFoldDB" id="A0A2S2DCG0"/>
<accession>A0A2S2DCG0</accession>
<feature type="chain" id="PRO_5015528618" description="DUF2946 domain-containing protein" evidence="2">
    <location>
        <begin position="24"/>
        <end position="142"/>
    </location>
</feature>
<keyword evidence="2" id="KW-0732">Signal</keyword>
<dbReference type="KEGG" id="mtim:DIR46_00235"/>
<organism evidence="3 4">
    <name type="scientific">Massilia oculi</name>
    <dbReference type="NCBI Taxonomy" id="945844"/>
    <lineage>
        <taxon>Bacteria</taxon>
        <taxon>Pseudomonadati</taxon>
        <taxon>Pseudomonadota</taxon>
        <taxon>Betaproteobacteria</taxon>
        <taxon>Burkholderiales</taxon>
        <taxon>Oxalobacteraceae</taxon>
        <taxon>Telluria group</taxon>
        <taxon>Massilia</taxon>
    </lineage>
</organism>
<evidence type="ECO:0000256" key="2">
    <source>
        <dbReference type="SAM" id="SignalP"/>
    </source>
</evidence>
<feature type="region of interest" description="Disordered" evidence="1">
    <location>
        <begin position="46"/>
        <end position="88"/>
    </location>
</feature>
<proteinExistence type="predicted"/>
<evidence type="ECO:0008006" key="5">
    <source>
        <dbReference type="Google" id="ProtNLM"/>
    </source>
</evidence>
<dbReference type="EMBL" id="CP029343">
    <property type="protein sequence ID" value="AWL03042.1"/>
    <property type="molecule type" value="Genomic_DNA"/>
</dbReference>
<feature type="signal peptide" evidence="2">
    <location>
        <begin position="1"/>
        <end position="23"/>
    </location>
</feature>
<evidence type="ECO:0000313" key="3">
    <source>
        <dbReference type="EMBL" id="AWL03042.1"/>
    </source>
</evidence>
<sequence>MNRALKTFLVWLLLAVLPLHALAANRMSCGPAHQQSSQISIDPGMQSHEHMADAHAHHGGEHASQSDDSLVDADPADSKAGKKPHSTCSACSAFCLGAVAPPSTHFAVPAFDGSNAVVVAPAAFAVGFIQDGPQRPPRHQSA</sequence>
<reference evidence="3 4" key="1">
    <citation type="submission" date="2018-05" db="EMBL/GenBank/DDBJ databases">
        <title>Complete genome sequence of Massilia oculi sp. nov. CCUG 43427T (=DSM 26321T), the type strain of M. oculi, and comparison with genome sequences of other Massilia strains.</title>
        <authorList>
            <person name="Zhu B."/>
        </authorList>
    </citation>
    <scope>NUCLEOTIDE SEQUENCE [LARGE SCALE GENOMIC DNA]</scope>
    <source>
        <strain evidence="3 4">CCUG 43427</strain>
    </source>
</reference>
<dbReference type="OrthoDB" id="8759019at2"/>